<dbReference type="RefSeq" id="WP_285762812.1">
    <property type="nucleotide sequence ID" value="NZ_BSYJ01000001.1"/>
</dbReference>
<feature type="domain" description="Isochorismatase-like" evidence="2">
    <location>
        <begin position="15"/>
        <end position="188"/>
    </location>
</feature>
<proteinExistence type="predicted"/>
<dbReference type="InterPro" id="IPR036380">
    <property type="entry name" value="Isochorismatase-like_sf"/>
</dbReference>
<evidence type="ECO:0000313" key="4">
    <source>
        <dbReference type="Proteomes" id="UP001224392"/>
    </source>
</evidence>
<dbReference type="Gene3D" id="3.40.50.850">
    <property type="entry name" value="Isochorismatase-like"/>
    <property type="match status" value="1"/>
</dbReference>
<keyword evidence="4" id="KW-1185">Reference proteome</keyword>
<dbReference type="InterPro" id="IPR000868">
    <property type="entry name" value="Isochorismatase-like_dom"/>
</dbReference>
<dbReference type="InterPro" id="IPR050272">
    <property type="entry name" value="Isochorismatase-like_hydrls"/>
</dbReference>
<accession>A0ABQ6LW31</accession>
<keyword evidence="1" id="KW-0378">Hydrolase</keyword>
<evidence type="ECO:0000313" key="3">
    <source>
        <dbReference type="EMBL" id="GMG86309.1"/>
    </source>
</evidence>
<dbReference type="Proteomes" id="UP001224392">
    <property type="component" value="Unassembled WGS sequence"/>
</dbReference>
<gene>
    <name evidence="3" type="ORF">MNKW57_06300</name>
</gene>
<organism evidence="3 4">
    <name type="scientific">Biformimicrobium ophioploci</name>
    <dbReference type="NCBI Taxonomy" id="3036711"/>
    <lineage>
        <taxon>Bacteria</taxon>
        <taxon>Pseudomonadati</taxon>
        <taxon>Pseudomonadota</taxon>
        <taxon>Gammaproteobacteria</taxon>
        <taxon>Cellvibrionales</taxon>
        <taxon>Microbulbiferaceae</taxon>
        <taxon>Biformimicrobium</taxon>
    </lineage>
</organism>
<sequence length="207" mass="22979">MDLQRNSVGLGQRPALLLVDLINGFTSARCPLGTDCPEVVDANRVLLDRFRSLGLPVFFTTVVYRAREQARVFRARINHLNLLTPGSEWVQVDPRLQPLPGEHLIEKQWASSFFATDLYKRLAEANVDSLMVTGLTTSGCVRATVVDGLQHDFPVVVPREAVGDRNPEAHRANLFDMHAKYADVLSLNETLKLLDAVELHLAGAENP</sequence>
<dbReference type="Pfam" id="PF00857">
    <property type="entry name" value="Isochorismatase"/>
    <property type="match status" value="1"/>
</dbReference>
<evidence type="ECO:0000256" key="1">
    <source>
        <dbReference type="ARBA" id="ARBA00022801"/>
    </source>
</evidence>
<evidence type="ECO:0000259" key="2">
    <source>
        <dbReference type="Pfam" id="PF00857"/>
    </source>
</evidence>
<dbReference type="EMBL" id="BSYJ01000001">
    <property type="protein sequence ID" value="GMG86309.1"/>
    <property type="molecule type" value="Genomic_DNA"/>
</dbReference>
<dbReference type="PANTHER" id="PTHR43540:SF1">
    <property type="entry name" value="ISOCHORISMATASE HYDROLASE"/>
    <property type="match status" value="1"/>
</dbReference>
<reference evidence="3 4" key="1">
    <citation type="submission" date="2023-04" db="EMBL/GenBank/DDBJ databases">
        <title>Marinobulbifer ophiurae gen. nov., sp. Nov., isolate from tissue of brittle star Ophioplocus japonicus.</title>
        <authorList>
            <person name="Kawano K."/>
            <person name="Sawayama S."/>
            <person name="Nakagawa S."/>
        </authorList>
    </citation>
    <scope>NUCLEOTIDE SEQUENCE [LARGE SCALE GENOMIC DNA]</scope>
    <source>
        <strain evidence="3 4">NKW57</strain>
    </source>
</reference>
<comment type="caution">
    <text evidence="3">The sequence shown here is derived from an EMBL/GenBank/DDBJ whole genome shotgun (WGS) entry which is preliminary data.</text>
</comment>
<dbReference type="PANTHER" id="PTHR43540">
    <property type="entry name" value="PEROXYUREIDOACRYLATE/UREIDOACRYLATE AMIDOHYDROLASE-RELATED"/>
    <property type="match status" value="1"/>
</dbReference>
<protein>
    <submittedName>
        <fullName evidence="3">N-carbamoylsarcosine amidohydrolase</fullName>
    </submittedName>
</protein>
<name>A0ABQ6LW31_9GAMM</name>
<dbReference type="SUPFAM" id="SSF52499">
    <property type="entry name" value="Isochorismatase-like hydrolases"/>
    <property type="match status" value="1"/>
</dbReference>